<dbReference type="GO" id="GO:0008236">
    <property type="term" value="F:serine-type peptidase activity"/>
    <property type="evidence" value="ECO:0007669"/>
    <property type="project" value="UniProtKB-KW"/>
</dbReference>
<accession>A0A128EJJ0</accession>
<dbReference type="CDD" id="cd07023">
    <property type="entry name" value="S49_Sppa_N_C"/>
    <property type="match status" value="1"/>
</dbReference>
<dbReference type="InterPro" id="IPR002142">
    <property type="entry name" value="Peptidase_S49"/>
</dbReference>
<feature type="transmembrane region" description="Helical" evidence="5">
    <location>
        <begin position="7"/>
        <end position="32"/>
    </location>
</feature>
<evidence type="ECO:0000256" key="1">
    <source>
        <dbReference type="ARBA" id="ARBA00008683"/>
    </source>
</evidence>
<dbReference type="Proteomes" id="UP000069632">
    <property type="component" value="Unassembled WGS sequence"/>
</dbReference>
<keyword evidence="5" id="KW-1133">Transmembrane helix</keyword>
<keyword evidence="5" id="KW-0812">Transmembrane</keyword>
<proteinExistence type="inferred from homology"/>
<dbReference type="Pfam" id="PF01343">
    <property type="entry name" value="Peptidase_S49"/>
    <property type="match status" value="1"/>
</dbReference>
<comment type="similarity">
    <text evidence="1">Belongs to the peptidase S49 family.</text>
</comment>
<protein>
    <submittedName>
        <fullName evidence="7">Signal peptide peptidase SppA, 36K type</fullName>
        <ecNumber evidence="7">3.4.-.-</ecNumber>
        <ecNumber evidence="7">3.4.21.-</ecNumber>
    </submittedName>
</protein>
<evidence type="ECO:0000256" key="4">
    <source>
        <dbReference type="ARBA" id="ARBA00022825"/>
    </source>
</evidence>
<evidence type="ECO:0000313" key="7">
    <source>
        <dbReference type="EMBL" id="CZE48572.1"/>
    </source>
</evidence>
<dbReference type="GO" id="GO:0006508">
    <property type="term" value="P:proteolysis"/>
    <property type="evidence" value="ECO:0007669"/>
    <property type="project" value="UniProtKB-KW"/>
</dbReference>
<dbReference type="Gene3D" id="3.90.226.10">
    <property type="entry name" value="2-enoyl-CoA Hydratase, Chain A, domain 1"/>
    <property type="match status" value="2"/>
</dbReference>
<dbReference type="InterPro" id="IPR029045">
    <property type="entry name" value="ClpP/crotonase-like_dom_sf"/>
</dbReference>
<dbReference type="SUPFAM" id="SSF52096">
    <property type="entry name" value="ClpP/crotonase"/>
    <property type="match status" value="1"/>
</dbReference>
<evidence type="ECO:0000256" key="3">
    <source>
        <dbReference type="ARBA" id="ARBA00022801"/>
    </source>
</evidence>
<reference evidence="7 8" key="1">
    <citation type="submission" date="2016-02" db="EMBL/GenBank/DDBJ databases">
        <authorList>
            <consortium name="Pathogen Informatics"/>
        </authorList>
    </citation>
    <scope>NUCLEOTIDE SEQUENCE [LARGE SCALE GENOMIC DNA]</scope>
    <source>
        <strain evidence="7 8">RC20</strain>
    </source>
</reference>
<dbReference type="InterPro" id="IPR047272">
    <property type="entry name" value="S49_SppA_C"/>
</dbReference>
<evidence type="ECO:0000313" key="8">
    <source>
        <dbReference type="Proteomes" id="UP000069632"/>
    </source>
</evidence>
<keyword evidence="8" id="KW-1185">Reference proteome</keyword>
<dbReference type="EMBL" id="FIZP01000009">
    <property type="protein sequence ID" value="CZE48572.1"/>
    <property type="molecule type" value="Genomic_DNA"/>
</dbReference>
<evidence type="ECO:0000256" key="2">
    <source>
        <dbReference type="ARBA" id="ARBA00022670"/>
    </source>
</evidence>
<dbReference type="AlphaFoldDB" id="A0A128EJJ0"/>
<sequence length="286" mass="31555">MGILKGFFKFIGWIIKFSIQVFIILFFILIFIEVISDEKISSKANLVELNLNGAIIDDSEFLRQIYQAKDDLEIKGVLLRIDSPGGALAPSFEISQAIKELNDKKPVIAYASGTMASGSYLSGVWASKIYANKGSFIGSIGVIMQGANLSELTAKIGIKEQIVKAGEFKEAGTMMREWTSDEKQSLQALVDKSYELFTSEVAKARKLDLSTQKSWANARVFLADDAKKLGLIDDIKTYQEAIDLTAKTAGVANPAWKKADKLDKFINSFSTKVANLVLSELFVKVR</sequence>
<dbReference type="PANTHER" id="PTHR42987">
    <property type="entry name" value="PEPTIDASE S49"/>
    <property type="match status" value="1"/>
</dbReference>
<gene>
    <name evidence="7" type="primary">sppA</name>
    <name evidence="7" type="ORF">ERS672216_01478</name>
</gene>
<keyword evidence="3 7" id="KW-0378">Hydrolase</keyword>
<keyword evidence="2" id="KW-0645">Protease</keyword>
<dbReference type="InterPro" id="IPR004635">
    <property type="entry name" value="Pept_S49_SppA"/>
</dbReference>
<dbReference type="NCBIfam" id="TIGR00706">
    <property type="entry name" value="SppA_dom"/>
    <property type="match status" value="1"/>
</dbReference>
<name>A0A128EJJ0_9BACT</name>
<feature type="domain" description="Peptidase S49" evidence="6">
    <location>
        <begin position="100"/>
        <end position="251"/>
    </location>
</feature>
<dbReference type="PANTHER" id="PTHR42987:SF7">
    <property type="entry name" value="SIGNAL PEPTIDE PEPTIDASE SPPA-RELATED"/>
    <property type="match status" value="1"/>
</dbReference>
<dbReference type="EC" id="3.4.21.-" evidence="7"/>
<organism evidence="7 8">
    <name type="scientific">Campylobacter geochelonis</name>
    <dbReference type="NCBI Taxonomy" id="1780362"/>
    <lineage>
        <taxon>Bacteria</taxon>
        <taxon>Pseudomonadati</taxon>
        <taxon>Campylobacterota</taxon>
        <taxon>Epsilonproteobacteria</taxon>
        <taxon>Campylobacterales</taxon>
        <taxon>Campylobacteraceae</taxon>
        <taxon>Campylobacter</taxon>
    </lineage>
</organism>
<evidence type="ECO:0000259" key="6">
    <source>
        <dbReference type="Pfam" id="PF01343"/>
    </source>
</evidence>
<dbReference type="OrthoDB" id="9764363at2"/>
<dbReference type="EC" id="3.4.-.-" evidence="7"/>
<evidence type="ECO:0000256" key="5">
    <source>
        <dbReference type="SAM" id="Phobius"/>
    </source>
</evidence>
<keyword evidence="5" id="KW-0472">Membrane</keyword>
<keyword evidence="4" id="KW-0720">Serine protease</keyword>
<dbReference type="RefSeq" id="WP_075540399.1">
    <property type="nucleotide sequence ID" value="NZ_CP053844.1"/>
</dbReference>